<dbReference type="InterPro" id="IPR016032">
    <property type="entry name" value="Sig_transdc_resp-reg_C-effctor"/>
</dbReference>
<feature type="transmembrane region" description="Helical" evidence="2">
    <location>
        <begin position="136"/>
        <end position="156"/>
    </location>
</feature>
<dbReference type="PRINTS" id="PR00038">
    <property type="entry name" value="HTHLUXR"/>
</dbReference>
<dbReference type="Pfam" id="PF00196">
    <property type="entry name" value="GerE"/>
    <property type="match status" value="1"/>
</dbReference>
<feature type="transmembrane region" description="Helical" evidence="2">
    <location>
        <begin position="49"/>
        <end position="67"/>
    </location>
</feature>
<gene>
    <name evidence="5" type="ORF">C2L80_10135</name>
    <name evidence="4" type="ORF">K8V16_07990</name>
</gene>
<evidence type="ECO:0000313" key="6">
    <source>
        <dbReference type="Proteomes" id="UP000236488"/>
    </source>
</evidence>
<sequence>MSQGELKAFAKTYLPGFSFSFLGTGFVLVWIQCILYARYIWVDSGLTTVAINFARCACIVVLGVVAVRKAFSPRFERSFGWVSAALMTVGSLLFFVQSLFPSLPFTSVAAVCSGVGLAWGGGMWITFYIRLGLREALLVSFVSLALSTTIGIFIGIMEESTAFFISMLLPVVSLAMFFHAQKALDSREDRGAVAPPPDDVYADEPCSTIVRLAVGIALFSFVLGVSRGFPFGDSIKLSPLFHLAQHVGVTAAALGVVWWTLVKGRGLKFAVLWQTQLAALAAGVILLSTLDPLASEMGATLIAVTNLFQVGFLWFVSYDVARHRALPPYLVLGFFWFLHLFFREGGRLAMWWLGSDGSGPWHMLIIAVMICLLAVSVGFLLTDSIPRVRPLFAEVCGRCRFRRQTEEALREGRLVCVDERVWQPGKSMESVGARATGPRRLDAEGGPDPREALVRERYGLTNREAEVLMLLAEGRSSSYIAGVLVLSDNTVRSYVKNIYQKLGVHSKQDVIDFVKAL</sequence>
<feature type="transmembrane region" description="Helical" evidence="2">
    <location>
        <begin position="325"/>
        <end position="342"/>
    </location>
</feature>
<feature type="transmembrane region" description="Helical" evidence="2">
    <location>
        <begin position="162"/>
        <end position="180"/>
    </location>
</feature>
<dbReference type="Proteomes" id="UP000236488">
    <property type="component" value="Unassembled WGS sequence"/>
</dbReference>
<feature type="transmembrane region" description="Helical" evidence="2">
    <location>
        <begin position="269"/>
        <end position="287"/>
    </location>
</feature>
<feature type="transmembrane region" description="Helical" evidence="2">
    <location>
        <begin position="241"/>
        <end position="262"/>
    </location>
</feature>
<keyword evidence="2" id="KW-0472">Membrane</keyword>
<feature type="transmembrane region" description="Helical" evidence="2">
    <location>
        <begin position="299"/>
        <end position="318"/>
    </location>
</feature>
<dbReference type="GO" id="GO:0003677">
    <property type="term" value="F:DNA binding"/>
    <property type="evidence" value="ECO:0007669"/>
    <property type="project" value="UniProtKB-KW"/>
</dbReference>
<feature type="transmembrane region" description="Helical" evidence="2">
    <location>
        <begin position="79"/>
        <end position="100"/>
    </location>
</feature>
<dbReference type="Gene3D" id="1.10.10.10">
    <property type="entry name" value="Winged helix-like DNA-binding domain superfamily/Winged helix DNA-binding domain"/>
    <property type="match status" value="1"/>
</dbReference>
<protein>
    <submittedName>
        <fullName evidence="5">Helix-turn-helix transcriptional regulator</fullName>
    </submittedName>
    <submittedName>
        <fullName evidence="4">LuxR family transcriptional regulator</fullName>
    </submittedName>
</protein>
<dbReference type="PROSITE" id="PS50043">
    <property type="entry name" value="HTH_LUXR_2"/>
    <property type="match status" value="1"/>
</dbReference>
<dbReference type="PANTHER" id="PTHR43214">
    <property type="entry name" value="TWO-COMPONENT RESPONSE REGULATOR"/>
    <property type="match status" value="1"/>
</dbReference>
<proteinExistence type="predicted"/>
<evidence type="ECO:0000313" key="4">
    <source>
        <dbReference type="EMBL" id="HJH43723.1"/>
    </source>
</evidence>
<organism evidence="5 6">
    <name type="scientific">Rubneribacter badeniensis</name>
    <dbReference type="NCBI Taxonomy" id="2070688"/>
    <lineage>
        <taxon>Bacteria</taxon>
        <taxon>Bacillati</taxon>
        <taxon>Actinomycetota</taxon>
        <taxon>Coriobacteriia</taxon>
        <taxon>Eggerthellales</taxon>
        <taxon>Eggerthellaceae</taxon>
        <taxon>Rubneribacter</taxon>
    </lineage>
</organism>
<dbReference type="EMBL" id="PPEL01000068">
    <property type="protein sequence ID" value="PNV64774.1"/>
    <property type="molecule type" value="Genomic_DNA"/>
</dbReference>
<feature type="transmembrane region" description="Helical" evidence="2">
    <location>
        <begin position="12"/>
        <end position="37"/>
    </location>
</feature>
<dbReference type="AlphaFoldDB" id="A0A2K2U3D3"/>
<keyword evidence="6" id="KW-1185">Reference proteome</keyword>
<reference evidence="4" key="2">
    <citation type="journal article" date="2021" name="PeerJ">
        <title>Extensive microbial diversity within the chicken gut microbiome revealed by metagenomics and culture.</title>
        <authorList>
            <person name="Gilroy R."/>
            <person name="Ravi A."/>
            <person name="Getino M."/>
            <person name="Pursley I."/>
            <person name="Horton D.L."/>
            <person name="Alikhan N.F."/>
            <person name="Baker D."/>
            <person name="Gharbi K."/>
            <person name="Hall N."/>
            <person name="Watson M."/>
            <person name="Adriaenssens E.M."/>
            <person name="Foster-Nyarko E."/>
            <person name="Jarju S."/>
            <person name="Secka A."/>
            <person name="Antonio M."/>
            <person name="Oren A."/>
            <person name="Chaudhuri R.R."/>
            <person name="La Ragione R."/>
            <person name="Hildebrand F."/>
            <person name="Pallen M.J."/>
        </authorList>
    </citation>
    <scope>NUCLEOTIDE SEQUENCE</scope>
    <source>
        <strain evidence="4">USAMLcec12-2067</strain>
    </source>
</reference>
<keyword evidence="1" id="KW-0238">DNA-binding</keyword>
<dbReference type="InterPro" id="IPR036388">
    <property type="entry name" value="WH-like_DNA-bd_sf"/>
</dbReference>
<feature type="transmembrane region" description="Helical" evidence="2">
    <location>
        <begin position="209"/>
        <end position="229"/>
    </location>
</feature>
<reference evidence="4" key="3">
    <citation type="submission" date="2021-09" db="EMBL/GenBank/DDBJ databases">
        <authorList>
            <person name="Gilroy R."/>
        </authorList>
    </citation>
    <scope>NUCLEOTIDE SEQUENCE</scope>
    <source>
        <strain evidence="4">USAMLcec12-2067</strain>
    </source>
</reference>
<dbReference type="InterPro" id="IPR039420">
    <property type="entry name" value="WalR-like"/>
</dbReference>
<dbReference type="Proteomes" id="UP000789325">
    <property type="component" value="Unassembled WGS sequence"/>
</dbReference>
<comment type="caution">
    <text evidence="5">The sequence shown here is derived from an EMBL/GenBank/DDBJ whole genome shotgun (WGS) entry which is preliminary data.</text>
</comment>
<name>A0A2K2U3D3_9ACTN</name>
<dbReference type="GO" id="GO:0006355">
    <property type="term" value="P:regulation of DNA-templated transcription"/>
    <property type="evidence" value="ECO:0007669"/>
    <property type="project" value="InterPro"/>
</dbReference>
<keyword evidence="2" id="KW-1133">Transmembrane helix</keyword>
<dbReference type="PROSITE" id="PS00622">
    <property type="entry name" value="HTH_LUXR_1"/>
    <property type="match status" value="1"/>
</dbReference>
<evidence type="ECO:0000256" key="1">
    <source>
        <dbReference type="ARBA" id="ARBA00023125"/>
    </source>
</evidence>
<evidence type="ECO:0000259" key="3">
    <source>
        <dbReference type="PROSITE" id="PS50043"/>
    </source>
</evidence>
<feature type="transmembrane region" description="Helical" evidence="2">
    <location>
        <begin position="362"/>
        <end position="381"/>
    </location>
</feature>
<keyword evidence="2" id="KW-0812">Transmembrane</keyword>
<dbReference type="RefSeq" id="WP_092200952.1">
    <property type="nucleotide sequence ID" value="NZ_DBEYRC010000115.1"/>
</dbReference>
<accession>A0A2K2U3D3</accession>
<evidence type="ECO:0000256" key="2">
    <source>
        <dbReference type="SAM" id="Phobius"/>
    </source>
</evidence>
<dbReference type="CDD" id="cd06170">
    <property type="entry name" value="LuxR_C_like"/>
    <property type="match status" value="1"/>
</dbReference>
<dbReference type="EMBL" id="DYZL01000172">
    <property type="protein sequence ID" value="HJH43723.1"/>
    <property type="molecule type" value="Genomic_DNA"/>
</dbReference>
<feature type="transmembrane region" description="Helical" evidence="2">
    <location>
        <begin position="106"/>
        <end position="129"/>
    </location>
</feature>
<reference evidence="5 6" key="1">
    <citation type="journal article" date="2018" name="Int. J. Syst. Evol. Microbiol.">
        <title>Rubneribacter badeniensis gen. nov., sp. nov. and Enteroscipio rubneri gen. nov., sp. nov., new members of the Eggerthellaceae isolated from human faeces.</title>
        <authorList>
            <person name="Danylec N."/>
            <person name="Gobl A."/>
            <person name="Stoll D.A."/>
            <person name="Hetzer B."/>
            <person name="Kulling S.E."/>
            <person name="Huch M."/>
        </authorList>
    </citation>
    <scope>NUCLEOTIDE SEQUENCE [LARGE SCALE GENOMIC DNA]</scope>
    <source>
        <strain evidence="5 6">ResAG-85</strain>
    </source>
</reference>
<dbReference type="InterPro" id="IPR000792">
    <property type="entry name" value="Tscrpt_reg_LuxR_C"/>
</dbReference>
<evidence type="ECO:0000313" key="5">
    <source>
        <dbReference type="EMBL" id="PNV64774.1"/>
    </source>
</evidence>
<dbReference type="SUPFAM" id="SSF46894">
    <property type="entry name" value="C-terminal effector domain of the bipartite response regulators"/>
    <property type="match status" value="1"/>
</dbReference>
<dbReference type="SMART" id="SM00421">
    <property type="entry name" value="HTH_LUXR"/>
    <property type="match status" value="1"/>
</dbReference>
<feature type="domain" description="HTH luxR-type" evidence="3">
    <location>
        <begin position="449"/>
        <end position="517"/>
    </location>
</feature>